<keyword evidence="3" id="KW-1185">Reference proteome</keyword>
<dbReference type="AlphaFoldDB" id="A0A4Y7KGT7"/>
<evidence type="ECO:0000313" key="2">
    <source>
        <dbReference type="EMBL" id="RZC71169.1"/>
    </source>
</evidence>
<evidence type="ECO:0000313" key="3">
    <source>
        <dbReference type="Proteomes" id="UP000316621"/>
    </source>
</evidence>
<accession>A0A4Y7KGT7</accession>
<dbReference type="EMBL" id="CM010721">
    <property type="protein sequence ID" value="RZC71169.1"/>
    <property type="molecule type" value="Genomic_DNA"/>
</dbReference>
<evidence type="ECO:0000256" key="1">
    <source>
        <dbReference type="SAM" id="SignalP"/>
    </source>
</evidence>
<reference evidence="2 3" key="1">
    <citation type="journal article" date="2018" name="Science">
        <title>The opium poppy genome and morphinan production.</title>
        <authorList>
            <person name="Guo L."/>
            <person name="Winzer T."/>
            <person name="Yang X."/>
            <person name="Li Y."/>
            <person name="Ning Z."/>
            <person name="He Z."/>
            <person name="Teodor R."/>
            <person name="Lu Y."/>
            <person name="Bowser T.A."/>
            <person name="Graham I.A."/>
            <person name="Ye K."/>
        </authorList>
    </citation>
    <scope>NUCLEOTIDE SEQUENCE [LARGE SCALE GENOMIC DNA]</scope>
    <source>
        <strain evidence="3">cv. HN1</strain>
        <tissue evidence="2">Leaves</tissue>
    </source>
</reference>
<sequence length="106" mass="11416">MKASSSITLCFLVTLIFVLSSPTITILASSSSSSTSSVLLQTGKTSVRKLGNHQQDKLNIKVMNTQSDIIQGVPAEAEDNGEELVYHVDYHGVSTHPTPTPKHPRP</sequence>
<protein>
    <submittedName>
        <fullName evidence="2">Uncharacterized protein</fullName>
    </submittedName>
</protein>
<name>A0A4Y7KGT7_PAPSO</name>
<feature type="chain" id="PRO_5021484746" evidence="1">
    <location>
        <begin position="21"/>
        <end position="106"/>
    </location>
</feature>
<dbReference type="OMA" id="GSTERDC"/>
<keyword evidence="1" id="KW-0732">Signal</keyword>
<organism evidence="2 3">
    <name type="scientific">Papaver somniferum</name>
    <name type="common">Opium poppy</name>
    <dbReference type="NCBI Taxonomy" id="3469"/>
    <lineage>
        <taxon>Eukaryota</taxon>
        <taxon>Viridiplantae</taxon>
        <taxon>Streptophyta</taxon>
        <taxon>Embryophyta</taxon>
        <taxon>Tracheophyta</taxon>
        <taxon>Spermatophyta</taxon>
        <taxon>Magnoliopsida</taxon>
        <taxon>Ranunculales</taxon>
        <taxon>Papaveraceae</taxon>
        <taxon>Papaveroideae</taxon>
        <taxon>Papaver</taxon>
    </lineage>
</organism>
<gene>
    <name evidence="2" type="ORF">C5167_034357</name>
</gene>
<dbReference type="Gramene" id="RZC71169">
    <property type="protein sequence ID" value="RZC71169"/>
    <property type="gene ID" value="C5167_034357"/>
</dbReference>
<feature type="signal peptide" evidence="1">
    <location>
        <begin position="1"/>
        <end position="20"/>
    </location>
</feature>
<dbReference type="Proteomes" id="UP000316621">
    <property type="component" value="Chromosome 7"/>
</dbReference>
<proteinExistence type="predicted"/>